<evidence type="ECO:0000313" key="5">
    <source>
        <dbReference type="EMBL" id="PZQ85222.1"/>
    </source>
</evidence>
<evidence type="ECO:0000259" key="4">
    <source>
        <dbReference type="PROSITE" id="PS50887"/>
    </source>
</evidence>
<dbReference type="InterPro" id="IPR043128">
    <property type="entry name" value="Rev_trsase/Diguanyl_cyclase"/>
</dbReference>
<keyword evidence="2" id="KW-0472">Membrane</keyword>
<feature type="domain" description="EAL" evidence="3">
    <location>
        <begin position="638"/>
        <end position="888"/>
    </location>
</feature>
<dbReference type="Gene3D" id="3.30.70.270">
    <property type="match status" value="1"/>
</dbReference>
<dbReference type="SUPFAM" id="SSF55073">
    <property type="entry name" value="Nucleotide cyclase"/>
    <property type="match status" value="1"/>
</dbReference>
<dbReference type="Gene3D" id="3.20.20.450">
    <property type="entry name" value="EAL domain"/>
    <property type="match status" value="1"/>
</dbReference>
<sequence>MIRHRIQLAIIAGTVAIVLMVIGGTAILLDRGERAAMLVARQTLERDGEAVEIALSRQLLQVHGALASLPALFKAANASPQSAESATEILRGINFQTLAYRDLMLVGPDGKVLASARPRSRTTPLPFDTTSLRQALTGLVGPIRNPVTGDWSLYVARAIPEWNGITPVAEVPLPTLMRLLAETGIDPDVRIELERPDGQLIAAVPHDEIHTGRIGPDNFATRPADGRAFLLPSSGPEGPDLAVVRASLSGEVRVVLIVSVEVALANWRLDRDRIVAAAGIGALLLIAFSGALLVALRQREKAEAQRTRSATVLRNAIEAMSDGFVMWDEQDRLVTCNQQFRNLYAPTAPLMKVGARFEDIVRQGVAAGLYPDTSADMESVVAEMVAFHRQGEGSAERQLADGRWILVRERPTSDGGIVGIRTDITPLKAALAELAEANRRANEATAEARRQNAALVERESRIRYLAHHDHLTRLPNRVLLRERIETALRTAGEQGARVALLYLDLDRFKDINDTLGHPIGDALLRMTAERLSGCVNDVERIARLGGDEFAVICVARLQPDEAERLSERIIRTLSAPYQLLGHTITSSVSVGIALADSADCDADVLLKQADLALYHAKAQGRGVSCLFAPEMDARLRARLEMQADLRDALARGEFELAYQPIYELATERLCGFEALLRWRHPRHGVILPSAFVPLAEEMRLIVGIGAWVLDRACKDLAKMPADLHVSVNLSPVQLASGNLVETVQSALDAAGLDPPRLELEIAETALLHSEPRNIEVLRRLKDIGAAIVLDDFGSGYSSLSHLRFFPLSKIKIDRSFVRDITVRDDSVAIVTAIAALARRLGMRTTAEGVETAEQWEIARRIGCTEAQGFFPGRAQSLDLALEIAETRRRPANRA</sequence>
<dbReference type="SUPFAM" id="SSF55785">
    <property type="entry name" value="PYP-like sensor domain (PAS domain)"/>
    <property type="match status" value="1"/>
</dbReference>
<feature type="domain" description="GGDEF" evidence="4">
    <location>
        <begin position="496"/>
        <end position="629"/>
    </location>
</feature>
<dbReference type="SUPFAM" id="SSF141868">
    <property type="entry name" value="EAL domain-like"/>
    <property type="match status" value="1"/>
</dbReference>
<dbReference type="Pfam" id="PF00990">
    <property type="entry name" value="GGDEF"/>
    <property type="match status" value="1"/>
</dbReference>
<feature type="coiled-coil region" evidence="1">
    <location>
        <begin position="427"/>
        <end position="458"/>
    </location>
</feature>
<dbReference type="InterPro" id="IPR001633">
    <property type="entry name" value="EAL_dom"/>
</dbReference>
<dbReference type="Proteomes" id="UP000248887">
    <property type="component" value="Unassembled WGS sequence"/>
</dbReference>
<dbReference type="AlphaFoldDB" id="A0A2W5R879"/>
<dbReference type="EMBL" id="QFQD01000004">
    <property type="protein sequence ID" value="PZQ85222.1"/>
    <property type="molecule type" value="Genomic_DNA"/>
</dbReference>
<reference evidence="5 6" key="1">
    <citation type="submission" date="2017-08" db="EMBL/GenBank/DDBJ databases">
        <title>Infants hospitalized years apart are colonized by the same room-sourced microbial strains.</title>
        <authorList>
            <person name="Brooks B."/>
            <person name="Olm M.R."/>
            <person name="Firek B.A."/>
            <person name="Baker R."/>
            <person name="Thomas B.C."/>
            <person name="Morowitz M.J."/>
            <person name="Banfield J.F."/>
        </authorList>
    </citation>
    <scope>NUCLEOTIDE SEQUENCE [LARGE SCALE GENOMIC DNA]</scope>
    <source>
        <strain evidence="5">S2_005_001_R2_27</strain>
    </source>
</reference>
<dbReference type="InterPro" id="IPR000160">
    <property type="entry name" value="GGDEF_dom"/>
</dbReference>
<dbReference type="InterPro" id="IPR035919">
    <property type="entry name" value="EAL_sf"/>
</dbReference>
<organism evidence="5 6">
    <name type="scientific">Ancylobacter novellus</name>
    <name type="common">Thiobacillus novellus</name>
    <dbReference type="NCBI Taxonomy" id="921"/>
    <lineage>
        <taxon>Bacteria</taxon>
        <taxon>Pseudomonadati</taxon>
        <taxon>Pseudomonadota</taxon>
        <taxon>Alphaproteobacteria</taxon>
        <taxon>Hyphomicrobiales</taxon>
        <taxon>Xanthobacteraceae</taxon>
        <taxon>Ancylobacter</taxon>
    </lineage>
</organism>
<dbReference type="NCBIfam" id="TIGR00254">
    <property type="entry name" value="GGDEF"/>
    <property type="match status" value="1"/>
</dbReference>
<feature type="transmembrane region" description="Helical" evidence="2">
    <location>
        <begin position="274"/>
        <end position="296"/>
    </location>
</feature>
<protein>
    <submittedName>
        <fullName evidence="5">Diguanylate cyclase</fullName>
    </submittedName>
</protein>
<dbReference type="Gene3D" id="3.30.450.20">
    <property type="entry name" value="PAS domain"/>
    <property type="match status" value="2"/>
</dbReference>
<dbReference type="Pfam" id="PF00563">
    <property type="entry name" value="EAL"/>
    <property type="match status" value="1"/>
</dbReference>
<keyword evidence="2" id="KW-1133">Transmembrane helix</keyword>
<evidence type="ECO:0000256" key="1">
    <source>
        <dbReference type="SAM" id="Coils"/>
    </source>
</evidence>
<proteinExistence type="predicted"/>
<comment type="caution">
    <text evidence="5">The sequence shown here is derived from an EMBL/GenBank/DDBJ whole genome shotgun (WGS) entry which is preliminary data.</text>
</comment>
<keyword evidence="2" id="KW-0812">Transmembrane</keyword>
<dbReference type="PANTHER" id="PTHR44757">
    <property type="entry name" value="DIGUANYLATE CYCLASE DGCP"/>
    <property type="match status" value="1"/>
</dbReference>
<evidence type="ECO:0000313" key="6">
    <source>
        <dbReference type="Proteomes" id="UP000248887"/>
    </source>
</evidence>
<accession>A0A2W5R879</accession>
<dbReference type="Pfam" id="PF12860">
    <property type="entry name" value="PAS_7"/>
    <property type="match status" value="1"/>
</dbReference>
<dbReference type="CDD" id="cd01949">
    <property type="entry name" value="GGDEF"/>
    <property type="match status" value="1"/>
</dbReference>
<dbReference type="SMART" id="SM00267">
    <property type="entry name" value="GGDEF"/>
    <property type="match status" value="1"/>
</dbReference>
<evidence type="ECO:0000256" key="2">
    <source>
        <dbReference type="SAM" id="Phobius"/>
    </source>
</evidence>
<dbReference type="CDD" id="cd01948">
    <property type="entry name" value="EAL"/>
    <property type="match status" value="1"/>
</dbReference>
<dbReference type="PANTHER" id="PTHR44757:SF2">
    <property type="entry name" value="BIOFILM ARCHITECTURE MAINTENANCE PROTEIN MBAA"/>
    <property type="match status" value="1"/>
</dbReference>
<dbReference type="InterPro" id="IPR029787">
    <property type="entry name" value="Nucleotide_cyclase"/>
</dbReference>
<dbReference type="PROSITE" id="PS50887">
    <property type="entry name" value="GGDEF"/>
    <property type="match status" value="1"/>
</dbReference>
<dbReference type="PROSITE" id="PS50883">
    <property type="entry name" value="EAL"/>
    <property type="match status" value="1"/>
</dbReference>
<name>A0A2W5R879_ANCNO</name>
<dbReference type="InterPro" id="IPR035965">
    <property type="entry name" value="PAS-like_dom_sf"/>
</dbReference>
<gene>
    <name evidence="5" type="ORF">DI549_02170</name>
</gene>
<dbReference type="SMART" id="SM00052">
    <property type="entry name" value="EAL"/>
    <property type="match status" value="1"/>
</dbReference>
<keyword evidence="1" id="KW-0175">Coiled coil</keyword>
<evidence type="ECO:0000259" key="3">
    <source>
        <dbReference type="PROSITE" id="PS50883"/>
    </source>
</evidence>
<feature type="transmembrane region" description="Helical" evidence="2">
    <location>
        <begin position="6"/>
        <end position="29"/>
    </location>
</feature>
<dbReference type="InterPro" id="IPR052155">
    <property type="entry name" value="Biofilm_reg_signaling"/>
</dbReference>